<dbReference type="Proteomes" id="UP000824102">
    <property type="component" value="Unassembled WGS sequence"/>
</dbReference>
<gene>
    <name evidence="1" type="ORF">H9964_00280</name>
</gene>
<evidence type="ECO:0000313" key="2">
    <source>
        <dbReference type="Proteomes" id="UP000824102"/>
    </source>
</evidence>
<accession>A0A9D2G2S1</accession>
<dbReference type="EMBL" id="DXBB01000005">
    <property type="protein sequence ID" value="HIZ71999.1"/>
    <property type="molecule type" value="Genomic_DNA"/>
</dbReference>
<proteinExistence type="predicted"/>
<name>A0A9D2G2S1_9FIRM</name>
<reference evidence="1" key="1">
    <citation type="journal article" date="2021" name="PeerJ">
        <title>Extensive microbial diversity within the chicken gut microbiome revealed by metagenomics and culture.</title>
        <authorList>
            <person name="Gilroy R."/>
            <person name="Ravi A."/>
            <person name="Getino M."/>
            <person name="Pursley I."/>
            <person name="Horton D.L."/>
            <person name="Alikhan N.F."/>
            <person name="Baker D."/>
            <person name="Gharbi K."/>
            <person name="Hall N."/>
            <person name="Watson M."/>
            <person name="Adriaenssens E.M."/>
            <person name="Foster-Nyarko E."/>
            <person name="Jarju S."/>
            <person name="Secka A."/>
            <person name="Antonio M."/>
            <person name="Oren A."/>
            <person name="Chaudhuri R.R."/>
            <person name="La Ragione R."/>
            <person name="Hildebrand F."/>
            <person name="Pallen M.J."/>
        </authorList>
    </citation>
    <scope>NUCLEOTIDE SEQUENCE</scope>
    <source>
        <strain evidence="1">ChiW7-2402</strain>
    </source>
</reference>
<comment type="caution">
    <text evidence="1">The sequence shown here is derived from an EMBL/GenBank/DDBJ whole genome shotgun (WGS) entry which is preliminary data.</text>
</comment>
<dbReference type="AlphaFoldDB" id="A0A9D2G2S1"/>
<organism evidence="1 2">
    <name type="scientific">Candidatus Gallimonas intestinavium</name>
    <dbReference type="NCBI Taxonomy" id="2838603"/>
    <lineage>
        <taxon>Bacteria</taxon>
        <taxon>Bacillati</taxon>
        <taxon>Bacillota</taxon>
        <taxon>Clostridia</taxon>
        <taxon>Candidatus Gallimonas</taxon>
    </lineage>
</organism>
<sequence>MIDITTFLNSKDIAEHWKKIGFTCTPVQAAYIIYESHEKSLQEKHAAWKELMETTPDCPFAEGWRKEHLKHFIPEALTDSLHACLKAYMALEDKTLERFYREEAGTAYGYRSFPESRYEAEWHNDFWLYRTAQDCLDDVNGEAPGRELAVVEVKKYWIGEVDVIEAQMRADGTVMSLYDEGWTEEEFDLMRWGFQALWFDFPTPFQYGDVLIRKNSPFLGEVEQPQPFVLTLLDTWGREEALQRGDSEENAENFERLLNWRREVGSSREMRTMGFLLKDGSLQRDDTIGCYLDFEYCREELKGEMRILKALSLHAKGQIGIELFLKTYHIVLLEEEMRREKKSLYDFPSTALKEVGIDFGEDDRRAAGLRIKE</sequence>
<protein>
    <submittedName>
        <fullName evidence="1">Uncharacterized protein</fullName>
    </submittedName>
</protein>
<reference evidence="1" key="2">
    <citation type="submission" date="2021-04" db="EMBL/GenBank/DDBJ databases">
        <authorList>
            <person name="Gilroy R."/>
        </authorList>
    </citation>
    <scope>NUCLEOTIDE SEQUENCE</scope>
    <source>
        <strain evidence="1">ChiW7-2402</strain>
    </source>
</reference>
<evidence type="ECO:0000313" key="1">
    <source>
        <dbReference type="EMBL" id="HIZ71999.1"/>
    </source>
</evidence>